<proteinExistence type="predicted"/>
<organism evidence="3 4">
    <name type="scientific">Acidithiobacillus thiooxidans ATCC 19377</name>
    <dbReference type="NCBI Taxonomy" id="637390"/>
    <lineage>
        <taxon>Bacteria</taxon>
        <taxon>Pseudomonadati</taxon>
        <taxon>Pseudomonadota</taxon>
        <taxon>Acidithiobacillia</taxon>
        <taxon>Acidithiobacillales</taxon>
        <taxon>Acidithiobacillaceae</taxon>
        <taxon>Acidithiobacillus</taxon>
    </lineage>
</organism>
<dbReference type="GeneID" id="60696559"/>
<feature type="domain" description="Transposase IS116/IS110/IS902 C-terminal" evidence="2">
    <location>
        <begin position="199"/>
        <end position="282"/>
    </location>
</feature>
<dbReference type="Proteomes" id="UP000363590">
    <property type="component" value="Chromosome"/>
</dbReference>
<dbReference type="GO" id="GO:0003677">
    <property type="term" value="F:DNA binding"/>
    <property type="evidence" value="ECO:0007669"/>
    <property type="project" value="InterPro"/>
</dbReference>
<dbReference type="NCBIfam" id="NF033542">
    <property type="entry name" value="transpos_IS110"/>
    <property type="match status" value="1"/>
</dbReference>
<evidence type="ECO:0000259" key="1">
    <source>
        <dbReference type="Pfam" id="PF01548"/>
    </source>
</evidence>
<sequence length="361" mass="39751">MTTIVKPVSCVSIDVAKAKFDVALLKPNGKYRSKVFSNNSEGFRQFLDWLEKQEALKAHLCMETTGAYGRSLARFLAQQQLVISVMNPALIHAFGKTELSRAKTDKADARLIARYCQMHRPAPWVPPAEAIVTLQALVQRLDDLLGMQNMENNRLEMAEPAARASIEALLLTIHQQIDAVRRQIQDHMDDHPDLKSQKALLLSIPGIGEATAAMLLAFLSPLTRFHSAKQVVAYAGLNPRIRESGQWAGKSHIAKAGNVLLRKALYLPAVVAKRYNPAIAAFCDRLLSRGKCPMQVIIAAMRKLLHITYGVLKSGQPFDPEKALAWASSRRYLFNRRTTAAKFAGACPLSAGIHPTAGGNP</sequence>
<dbReference type="PANTHER" id="PTHR33055">
    <property type="entry name" value="TRANSPOSASE FOR INSERTION SEQUENCE ELEMENT IS1111A"/>
    <property type="match status" value="1"/>
</dbReference>
<accession>A0A5P9XR58</accession>
<dbReference type="InterPro" id="IPR002525">
    <property type="entry name" value="Transp_IS110-like_N"/>
</dbReference>
<dbReference type="PANTHER" id="PTHR33055:SF3">
    <property type="entry name" value="PUTATIVE TRANSPOSASE FOR IS117-RELATED"/>
    <property type="match status" value="1"/>
</dbReference>
<protein>
    <submittedName>
        <fullName evidence="3">Uncharacterized protein</fullName>
    </submittedName>
</protein>
<reference evidence="3 4" key="1">
    <citation type="submission" date="2019-10" db="EMBL/GenBank/DDBJ databases">
        <authorList>
            <person name="Wang R."/>
        </authorList>
    </citation>
    <scope>NUCLEOTIDE SEQUENCE [LARGE SCALE GENOMIC DNA]</scope>
    <source>
        <strain evidence="3 4">ATCC 19377</strain>
    </source>
</reference>
<evidence type="ECO:0000259" key="2">
    <source>
        <dbReference type="Pfam" id="PF02371"/>
    </source>
</evidence>
<dbReference type="AlphaFoldDB" id="A0A5P9XR58"/>
<feature type="domain" description="Transposase IS110-like N-terminal" evidence="1">
    <location>
        <begin position="11"/>
        <end position="156"/>
    </location>
</feature>
<dbReference type="RefSeq" id="WP_211371665.1">
    <property type="nucleotide sequence ID" value="NZ_CP045571.1"/>
</dbReference>
<dbReference type="KEGG" id="atx:GCD22_02286"/>
<dbReference type="Pfam" id="PF01548">
    <property type="entry name" value="DEDD_Tnp_IS110"/>
    <property type="match status" value="1"/>
</dbReference>
<dbReference type="EMBL" id="CP045571">
    <property type="protein sequence ID" value="QFX96501.1"/>
    <property type="molecule type" value="Genomic_DNA"/>
</dbReference>
<dbReference type="GO" id="GO:0004803">
    <property type="term" value="F:transposase activity"/>
    <property type="evidence" value="ECO:0007669"/>
    <property type="project" value="InterPro"/>
</dbReference>
<evidence type="ECO:0000313" key="3">
    <source>
        <dbReference type="EMBL" id="QFX96501.1"/>
    </source>
</evidence>
<gene>
    <name evidence="3" type="ORF">GCD22_02286</name>
</gene>
<dbReference type="Pfam" id="PF02371">
    <property type="entry name" value="Transposase_20"/>
    <property type="match status" value="1"/>
</dbReference>
<evidence type="ECO:0000313" key="4">
    <source>
        <dbReference type="Proteomes" id="UP000363590"/>
    </source>
</evidence>
<dbReference type="InterPro" id="IPR003346">
    <property type="entry name" value="Transposase_20"/>
</dbReference>
<dbReference type="GO" id="GO:0006313">
    <property type="term" value="P:DNA transposition"/>
    <property type="evidence" value="ECO:0007669"/>
    <property type="project" value="InterPro"/>
</dbReference>
<dbReference type="InterPro" id="IPR047650">
    <property type="entry name" value="Transpos_IS110"/>
</dbReference>
<name>A0A5P9XR58_ACITH</name>